<organism evidence="2 3">
    <name type="scientific">Candidatus Taylorbacteria bacterium RIFCSPHIGHO2_02_FULL_45_35</name>
    <dbReference type="NCBI Taxonomy" id="1802311"/>
    <lineage>
        <taxon>Bacteria</taxon>
        <taxon>Candidatus Tayloriibacteriota</taxon>
    </lineage>
</organism>
<dbReference type="AlphaFoldDB" id="A0A1G2MP65"/>
<proteinExistence type="predicted"/>
<feature type="coiled-coil region" evidence="1">
    <location>
        <begin position="63"/>
        <end position="90"/>
    </location>
</feature>
<gene>
    <name evidence="2" type="ORF">A3D56_04045</name>
</gene>
<name>A0A1G2MP65_9BACT</name>
<dbReference type="EMBL" id="MHRP01000048">
    <property type="protein sequence ID" value="OHA25666.1"/>
    <property type="molecule type" value="Genomic_DNA"/>
</dbReference>
<reference evidence="2 3" key="1">
    <citation type="journal article" date="2016" name="Nat. Commun.">
        <title>Thousands of microbial genomes shed light on interconnected biogeochemical processes in an aquifer system.</title>
        <authorList>
            <person name="Anantharaman K."/>
            <person name="Brown C.T."/>
            <person name="Hug L.A."/>
            <person name="Sharon I."/>
            <person name="Castelle C.J."/>
            <person name="Probst A.J."/>
            <person name="Thomas B.C."/>
            <person name="Singh A."/>
            <person name="Wilkins M.J."/>
            <person name="Karaoz U."/>
            <person name="Brodie E.L."/>
            <person name="Williams K.H."/>
            <person name="Hubbard S.S."/>
            <person name="Banfield J.F."/>
        </authorList>
    </citation>
    <scope>NUCLEOTIDE SEQUENCE [LARGE SCALE GENOMIC DNA]</scope>
</reference>
<dbReference type="Proteomes" id="UP000177943">
    <property type="component" value="Unassembled WGS sequence"/>
</dbReference>
<sequence>MQAGFRDKAIELRRQGLSYSEVLKQVPVAKSTLSLWLQDVGLSKKQKQRLTEKKRQSALRGALSRKNWRIKSSKEIIEKAEREIGRLSERELWLIGIALYWAEGSKEKESRPGSGAQFTNSDPAMIRLFLHWLTVACKIERERVYLEIYIHDTCKDRIPEVVEFWSKVSGFPRSTFQHIYFKRSKIKIHRQNIGNSYYGILRIRIRGSSTFHRQIAGWTLGIAKT</sequence>
<evidence type="ECO:0000256" key="1">
    <source>
        <dbReference type="SAM" id="Coils"/>
    </source>
</evidence>
<evidence type="ECO:0000313" key="3">
    <source>
        <dbReference type="Proteomes" id="UP000177943"/>
    </source>
</evidence>
<comment type="caution">
    <text evidence="2">The sequence shown here is derived from an EMBL/GenBank/DDBJ whole genome shotgun (WGS) entry which is preliminary data.</text>
</comment>
<accession>A0A1G2MP65</accession>
<evidence type="ECO:0008006" key="4">
    <source>
        <dbReference type="Google" id="ProtNLM"/>
    </source>
</evidence>
<evidence type="ECO:0000313" key="2">
    <source>
        <dbReference type="EMBL" id="OHA25666.1"/>
    </source>
</evidence>
<protein>
    <recommendedName>
        <fullName evidence="4">Resolvase HTH domain-containing protein</fullName>
    </recommendedName>
</protein>
<keyword evidence="1" id="KW-0175">Coiled coil</keyword>